<dbReference type="NCBIfam" id="TIGR00513">
    <property type="entry name" value="accA"/>
    <property type="match status" value="1"/>
</dbReference>
<dbReference type="Proteomes" id="UP000824229">
    <property type="component" value="Unassembled WGS sequence"/>
</dbReference>
<dbReference type="InterPro" id="IPR001095">
    <property type="entry name" value="Acetyl_CoA_COase_a_su"/>
</dbReference>
<gene>
    <name evidence="10" type="primary">accA</name>
    <name evidence="12" type="ORF">H9872_06080</name>
</gene>
<reference evidence="12" key="1">
    <citation type="journal article" date="2021" name="PeerJ">
        <title>Extensive microbial diversity within the chicken gut microbiome revealed by metagenomics and culture.</title>
        <authorList>
            <person name="Gilroy R."/>
            <person name="Ravi A."/>
            <person name="Getino M."/>
            <person name="Pursley I."/>
            <person name="Horton D.L."/>
            <person name="Alikhan N.F."/>
            <person name="Baker D."/>
            <person name="Gharbi K."/>
            <person name="Hall N."/>
            <person name="Watson M."/>
            <person name="Adriaenssens E.M."/>
            <person name="Foster-Nyarko E."/>
            <person name="Jarju S."/>
            <person name="Secka A."/>
            <person name="Antonio M."/>
            <person name="Oren A."/>
            <person name="Chaudhuri R.R."/>
            <person name="La Ragione R."/>
            <person name="Hildebrand F."/>
            <person name="Pallen M.J."/>
        </authorList>
    </citation>
    <scope>NUCLEOTIDE SEQUENCE</scope>
    <source>
        <strain evidence="12">B5-657</strain>
    </source>
</reference>
<keyword evidence="3 10" id="KW-0808">Transferase</keyword>
<evidence type="ECO:0000259" key="11">
    <source>
        <dbReference type="PROSITE" id="PS50989"/>
    </source>
</evidence>
<evidence type="ECO:0000256" key="3">
    <source>
        <dbReference type="ARBA" id="ARBA00022679"/>
    </source>
</evidence>
<dbReference type="PRINTS" id="PR01069">
    <property type="entry name" value="ACCCTRFRASEA"/>
</dbReference>
<dbReference type="NCBIfam" id="NF041504">
    <property type="entry name" value="AccA_sub"/>
    <property type="match status" value="1"/>
</dbReference>
<comment type="similarity">
    <text evidence="10">Belongs to the AccA family.</text>
</comment>
<dbReference type="PANTHER" id="PTHR42853:SF3">
    <property type="entry name" value="ACETYL-COENZYME A CARBOXYLASE CARBOXYL TRANSFERASE SUBUNIT ALPHA, CHLOROPLASTIC"/>
    <property type="match status" value="1"/>
</dbReference>
<dbReference type="EMBL" id="JAHLFQ010000135">
    <property type="protein sequence ID" value="MBU3804304.1"/>
    <property type="molecule type" value="Genomic_DNA"/>
</dbReference>
<comment type="catalytic activity">
    <reaction evidence="9 10">
        <text>N(6)-carboxybiotinyl-L-lysyl-[protein] + acetyl-CoA = N(6)-biotinyl-L-lysyl-[protein] + malonyl-CoA</text>
        <dbReference type="Rhea" id="RHEA:54728"/>
        <dbReference type="Rhea" id="RHEA-COMP:10505"/>
        <dbReference type="Rhea" id="RHEA-COMP:10506"/>
        <dbReference type="ChEBI" id="CHEBI:57288"/>
        <dbReference type="ChEBI" id="CHEBI:57384"/>
        <dbReference type="ChEBI" id="CHEBI:83144"/>
        <dbReference type="ChEBI" id="CHEBI:83145"/>
        <dbReference type="EC" id="2.1.3.15"/>
    </reaction>
</comment>
<organism evidence="12 13">
    <name type="scientific">Candidatus Cellulosilyticum pullistercoris</name>
    <dbReference type="NCBI Taxonomy" id="2838521"/>
    <lineage>
        <taxon>Bacteria</taxon>
        <taxon>Bacillati</taxon>
        <taxon>Bacillota</taxon>
        <taxon>Clostridia</taxon>
        <taxon>Lachnospirales</taxon>
        <taxon>Cellulosilyticaceae</taxon>
        <taxon>Cellulosilyticum</taxon>
    </lineage>
</organism>
<comment type="function">
    <text evidence="10">Component of the acetyl coenzyme A carboxylase (ACC) complex. First, biotin carboxylase catalyzes the carboxylation of biotin on its carrier protein (BCCP) and then the CO(2) group is transferred by the carboxyltransferase to acetyl-CoA to form malonyl-CoA.</text>
</comment>
<dbReference type="PANTHER" id="PTHR42853">
    <property type="entry name" value="ACETYL-COENZYME A CARBOXYLASE CARBOXYL TRANSFERASE SUBUNIT ALPHA"/>
    <property type="match status" value="1"/>
</dbReference>
<dbReference type="InterPro" id="IPR029045">
    <property type="entry name" value="ClpP/crotonase-like_dom_sf"/>
</dbReference>
<dbReference type="SUPFAM" id="SSF52096">
    <property type="entry name" value="ClpP/crotonase"/>
    <property type="match status" value="1"/>
</dbReference>
<dbReference type="GO" id="GO:2001295">
    <property type="term" value="P:malonyl-CoA biosynthetic process"/>
    <property type="evidence" value="ECO:0007669"/>
    <property type="project" value="UniProtKB-UniRule"/>
</dbReference>
<keyword evidence="12" id="KW-0436">Ligase</keyword>
<accession>A0A9E2NLN2</accession>
<dbReference type="GO" id="GO:0006633">
    <property type="term" value="P:fatty acid biosynthetic process"/>
    <property type="evidence" value="ECO:0007669"/>
    <property type="project" value="UniProtKB-KW"/>
</dbReference>
<name>A0A9E2NLN2_9FIRM</name>
<reference evidence="12" key="2">
    <citation type="submission" date="2021-04" db="EMBL/GenBank/DDBJ databases">
        <authorList>
            <person name="Gilroy R."/>
        </authorList>
    </citation>
    <scope>NUCLEOTIDE SEQUENCE</scope>
    <source>
        <strain evidence="12">B5-657</strain>
    </source>
</reference>
<evidence type="ECO:0000256" key="8">
    <source>
        <dbReference type="ARBA" id="ARBA00023160"/>
    </source>
</evidence>
<evidence type="ECO:0000256" key="1">
    <source>
        <dbReference type="ARBA" id="ARBA00004956"/>
    </source>
</evidence>
<dbReference type="HAMAP" id="MF_00823">
    <property type="entry name" value="AcetylCoA_CT_alpha"/>
    <property type="match status" value="1"/>
</dbReference>
<evidence type="ECO:0000256" key="4">
    <source>
        <dbReference type="ARBA" id="ARBA00022741"/>
    </source>
</evidence>
<dbReference type="InterPro" id="IPR011763">
    <property type="entry name" value="COA_CT_C"/>
</dbReference>
<keyword evidence="7 10" id="KW-0443">Lipid metabolism</keyword>
<comment type="pathway">
    <text evidence="1 10">Lipid metabolism; malonyl-CoA biosynthesis; malonyl-CoA from acetyl-CoA: step 1/1.</text>
</comment>
<protein>
    <recommendedName>
        <fullName evidence="10">Acetyl-coenzyme A carboxylase carboxyl transferase subunit alpha</fullName>
        <shortName evidence="10">ACCase subunit alpha</shortName>
        <shortName evidence="10">Acetyl-CoA carboxylase carboxyltransferase subunit alpha</shortName>
        <ecNumber evidence="10">2.1.3.15</ecNumber>
    </recommendedName>
</protein>
<sequence length="313" mass="34599">MEGLKGRLDAIYEAITRLKKLDQTSDIIEEIERLEKVAEKLEVDVGNTLEPWDKVLLARKIERPRGRFYIEALCEHFMELHGDRAFGDDPAIVGGIGVIEGRAVTIIVQSKGNTAKENVASNFGMSHPEGYHKALRLMKQAEKFNRPIICLIDTPGAYCGIGAEERGQGEAIARNLFEMSQIKVPIISGVIGEGGSGGALALGVADKVFMQENAIYSVLSPEGFASILWKDASRAKEAACKMKLTAEDLLGYGIIDDIILEPSGGAHKKPEAAADALKQYLVTQLNELEKVPREQLINNRYERFRKFGIWKEE</sequence>
<keyword evidence="10" id="KW-0963">Cytoplasm</keyword>
<evidence type="ECO:0000313" key="12">
    <source>
        <dbReference type="EMBL" id="MBU3804304.1"/>
    </source>
</evidence>
<evidence type="ECO:0000256" key="6">
    <source>
        <dbReference type="ARBA" id="ARBA00022840"/>
    </source>
</evidence>
<evidence type="ECO:0000256" key="9">
    <source>
        <dbReference type="ARBA" id="ARBA00049152"/>
    </source>
</evidence>
<evidence type="ECO:0000256" key="7">
    <source>
        <dbReference type="ARBA" id="ARBA00023098"/>
    </source>
</evidence>
<proteinExistence type="inferred from homology"/>
<keyword evidence="5 10" id="KW-0276">Fatty acid metabolism</keyword>
<keyword evidence="8 10" id="KW-0275">Fatty acid biosynthesis</keyword>
<comment type="caution">
    <text evidence="12">The sequence shown here is derived from an EMBL/GenBank/DDBJ whole genome shotgun (WGS) entry which is preliminary data.</text>
</comment>
<evidence type="ECO:0000313" key="13">
    <source>
        <dbReference type="Proteomes" id="UP000824229"/>
    </source>
</evidence>
<dbReference type="GO" id="GO:0016743">
    <property type="term" value="F:carboxyl- or carbamoyltransferase activity"/>
    <property type="evidence" value="ECO:0007669"/>
    <property type="project" value="UniProtKB-UniRule"/>
</dbReference>
<keyword evidence="6 10" id="KW-0067">ATP-binding</keyword>
<feature type="domain" description="CoA carboxyltransferase C-terminal" evidence="11">
    <location>
        <begin position="33"/>
        <end position="287"/>
    </location>
</feature>
<dbReference type="Gene3D" id="3.90.226.10">
    <property type="entry name" value="2-enoyl-CoA Hydratase, Chain A, domain 1"/>
    <property type="match status" value="1"/>
</dbReference>
<keyword evidence="2 10" id="KW-0444">Lipid biosynthesis</keyword>
<dbReference type="EC" id="2.1.3.15" evidence="10"/>
<dbReference type="GO" id="GO:0009317">
    <property type="term" value="C:acetyl-CoA carboxylase complex"/>
    <property type="evidence" value="ECO:0007669"/>
    <property type="project" value="InterPro"/>
</dbReference>
<keyword evidence="4 10" id="KW-0547">Nucleotide-binding</keyword>
<dbReference type="PROSITE" id="PS50989">
    <property type="entry name" value="COA_CT_CTER"/>
    <property type="match status" value="1"/>
</dbReference>
<evidence type="ECO:0000256" key="2">
    <source>
        <dbReference type="ARBA" id="ARBA00022516"/>
    </source>
</evidence>
<dbReference type="AlphaFoldDB" id="A0A9E2NLN2"/>
<comment type="subunit">
    <text evidence="10">Acetyl-CoA carboxylase is a heterohexamer composed of biotin carboxyl carrier protein (AccB), biotin carboxylase (AccC) and two subunits each of ACCase subunit alpha (AccA) and ACCase subunit beta (AccD).</text>
</comment>
<dbReference type="GO" id="GO:0005524">
    <property type="term" value="F:ATP binding"/>
    <property type="evidence" value="ECO:0007669"/>
    <property type="project" value="UniProtKB-KW"/>
</dbReference>
<evidence type="ECO:0000256" key="10">
    <source>
        <dbReference type="HAMAP-Rule" id="MF_00823"/>
    </source>
</evidence>
<dbReference type="NCBIfam" id="NF004344">
    <property type="entry name" value="PRK05724.1"/>
    <property type="match status" value="1"/>
</dbReference>
<comment type="subcellular location">
    <subcellularLocation>
        <location evidence="10">Cytoplasm</location>
    </subcellularLocation>
</comment>
<dbReference type="Pfam" id="PF03255">
    <property type="entry name" value="ACCA"/>
    <property type="match status" value="1"/>
</dbReference>
<evidence type="ECO:0000256" key="5">
    <source>
        <dbReference type="ARBA" id="ARBA00022832"/>
    </source>
</evidence>
<dbReference type="GO" id="GO:0003989">
    <property type="term" value="F:acetyl-CoA carboxylase activity"/>
    <property type="evidence" value="ECO:0007669"/>
    <property type="project" value="InterPro"/>
</dbReference>